<dbReference type="OrthoDB" id="6358435at2759"/>
<organism evidence="2 3">
    <name type="scientific">Spinacia oleracea</name>
    <name type="common">Spinach</name>
    <dbReference type="NCBI Taxonomy" id="3562"/>
    <lineage>
        <taxon>Eukaryota</taxon>
        <taxon>Viridiplantae</taxon>
        <taxon>Streptophyta</taxon>
        <taxon>Embryophyta</taxon>
        <taxon>Tracheophyta</taxon>
        <taxon>Spermatophyta</taxon>
        <taxon>Magnoliopsida</taxon>
        <taxon>eudicotyledons</taxon>
        <taxon>Gunneridae</taxon>
        <taxon>Pentapetalae</taxon>
        <taxon>Caryophyllales</taxon>
        <taxon>Chenopodiaceae</taxon>
        <taxon>Chenopodioideae</taxon>
        <taxon>Anserineae</taxon>
        <taxon>Spinacia</taxon>
    </lineage>
</organism>
<dbReference type="PRINTS" id="PR02054">
    <property type="entry name" value="FAM175PLANT"/>
</dbReference>
<dbReference type="InterPro" id="IPR023241">
    <property type="entry name" value="FAM175_plant"/>
</dbReference>
<reference evidence="3" key="2">
    <citation type="submission" date="2025-08" db="UniProtKB">
        <authorList>
            <consortium name="RefSeq"/>
        </authorList>
    </citation>
    <scope>IDENTIFICATION</scope>
    <source>
        <tissue evidence="3">Leaf</tissue>
    </source>
</reference>
<dbReference type="KEGG" id="soe:110804770"/>
<proteinExistence type="predicted"/>
<dbReference type="PANTHER" id="PTHR31728">
    <property type="entry name" value="ABRAXAS FAMILY MEMBER"/>
    <property type="match status" value="1"/>
</dbReference>
<feature type="compositionally biased region" description="Low complexity" evidence="1">
    <location>
        <begin position="13"/>
        <end position="31"/>
    </location>
</feature>
<accession>A0A9R0JDL1</accession>
<dbReference type="GO" id="GO:0031593">
    <property type="term" value="F:polyubiquitin modification-dependent protein binding"/>
    <property type="evidence" value="ECO:0000318"/>
    <property type="project" value="GO_Central"/>
</dbReference>
<sequence>MAPISPSGGENKSAPPSNLTSLSLSSPPSSSAMEDLPLLKVSISGPTLSSLINRFASASSNTEGLLFGKFSLHTPSLTDDDSPSPSPHPSSLIATVTGFISSGNSPGDLDSLLRRNHHRHVIGWFSGRRRSPLRPSLHEFAVSQSLSSADSPRIFLLLTTPFHDSQSLIHTHEYRVYHFVKSGNCFEATPLDVVNIGPAFRGQYSAFSPNSELPCLPYEFQGGSPMKEDEKERENMNLREMKRVAKDQKDLEAYAAGYELGSLSRLVGSDAVSYVGGVEELYEKMLAKLDCLANQVEGSSSKVLEMEIHNMKLRHRVAGLE</sequence>
<name>A0A9R0JDL1_SPIOL</name>
<keyword evidence="2" id="KW-1185">Reference proteome</keyword>
<dbReference type="InterPro" id="IPR023238">
    <property type="entry name" value="FAM175"/>
</dbReference>
<dbReference type="PANTHER" id="PTHR31728:SF5">
    <property type="entry name" value="OS07G0540200 PROTEIN"/>
    <property type="match status" value="1"/>
</dbReference>
<evidence type="ECO:0000313" key="3">
    <source>
        <dbReference type="RefSeq" id="XP_021866066.1"/>
    </source>
</evidence>
<dbReference type="GO" id="GO:0005634">
    <property type="term" value="C:nucleus"/>
    <property type="evidence" value="ECO:0000318"/>
    <property type="project" value="GO_Central"/>
</dbReference>
<dbReference type="Proteomes" id="UP000813463">
    <property type="component" value="Chromosome 6"/>
</dbReference>
<feature type="region of interest" description="Disordered" evidence="1">
    <location>
        <begin position="1"/>
        <end position="32"/>
    </location>
</feature>
<evidence type="ECO:0000313" key="2">
    <source>
        <dbReference type="Proteomes" id="UP000813463"/>
    </source>
</evidence>
<evidence type="ECO:0000256" key="1">
    <source>
        <dbReference type="SAM" id="MobiDB-lite"/>
    </source>
</evidence>
<protein>
    <recommendedName>
        <fullName evidence="4">MPN domain-containing protein</fullName>
    </recommendedName>
</protein>
<evidence type="ECO:0008006" key="4">
    <source>
        <dbReference type="Google" id="ProtNLM"/>
    </source>
</evidence>
<dbReference type="RefSeq" id="XP_021866066.1">
    <property type="nucleotide sequence ID" value="XM_022010374.2"/>
</dbReference>
<reference evidence="2" key="1">
    <citation type="journal article" date="2021" name="Nat. Commun.">
        <title>Genomic analyses provide insights into spinach domestication and the genetic basis of agronomic traits.</title>
        <authorList>
            <person name="Cai X."/>
            <person name="Sun X."/>
            <person name="Xu C."/>
            <person name="Sun H."/>
            <person name="Wang X."/>
            <person name="Ge C."/>
            <person name="Zhang Z."/>
            <person name="Wang Q."/>
            <person name="Fei Z."/>
            <person name="Jiao C."/>
            <person name="Wang Q."/>
        </authorList>
    </citation>
    <scope>NUCLEOTIDE SEQUENCE [LARGE SCALE GENOMIC DNA]</scope>
    <source>
        <strain evidence="2">cv. Varoflay</strain>
    </source>
</reference>
<dbReference type="PRINTS" id="PR02051">
    <property type="entry name" value="PROTEINF175"/>
</dbReference>
<dbReference type="GeneID" id="110804770"/>
<dbReference type="AlphaFoldDB" id="A0A9R0JDL1"/>
<dbReference type="Pfam" id="PF21125">
    <property type="entry name" value="MPN_2A_DUB_like"/>
    <property type="match status" value="1"/>
</dbReference>
<gene>
    <name evidence="3" type="primary">LOC110804770</name>
</gene>